<evidence type="ECO:0000256" key="5">
    <source>
        <dbReference type="ARBA" id="ARBA00022833"/>
    </source>
</evidence>
<proteinExistence type="inferred from homology"/>
<dbReference type="InterPro" id="IPR001279">
    <property type="entry name" value="Metallo-B-lactamas"/>
</dbReference>
<gene>
    <name evidence="7" type="ORF">BP5553_00490</name>
</gene>
<dbReference type="RefSeq" id="XP_031873167.1">
    <property type="nucleotide sequence ID" value="XM_032009113.1"/>
</dbReference>
<dbReference type="GeneID" id="43593339"/>
<evidence type="ECO:0000313" key="8">
    <source>
        <dbReference type="Proteomes" id="UP000254866"/>
    </source>
</evidence>
<evidence type="ECO:0000256" key="3">
    <source>
        <dbReference type="ARBA" id="ARBA00022723"/>
    </source>
</evidence>
<protein>
    <recommendedName>
        <fullName evidence="6">Metallo-beta-lactamase domain-containing protein</fullName>
    </recommendedName>
</protein>
<dbReference type="STRING" id="2656787.A0A370TYA8"/>
<evidence type="ECO:0000256" key="2">
    <source>
        <dbReference type="ARBA" id="ARBA00007749"/>
    </source>
</evidence>
<dbReference type="Gene3D" id="3.60.15.10">
    <property type="entry name" value="Ribonuclease Z/Hydroxyacylglutathione hydrolase-like"/>
    <property type="match status" value="1"/>
</dbReference>
<comment type="similarity">
    <text evidence="2">Belongs to the metallo-beta-lactamase superfamily.</text>
</comment>
<evidence type="ECO:0000256" key="4">
    <source>
        <dbReference type="ARBA" id="ARBA00022801"/>
    </source>
</evidence>
<keyword evidence="4" id="KW-0378">Hydrolase</keyword>
<evidence type="ECO:0000256" key="1">
    <source>
        <dbReference type="ARBA" id="ARBA00001947"/>
    </source>
</evidence>
<dbReference type="Pfam" id="PF00753">
    <property type="entry name" value="Lactamase_B"/>
    <property type="match status" value="1"/>
</dbReference>
<evidence type="ECO:0000313" key="7">
    <source>
        <dbReference type="EMBL" id="RDL40511.1"/>
    </source>
</evidence>
<accession>A0A370TYA8</accession>
<sequence>MTINIRIFETGNIRVRPSQMTQPPGNVLLRRFRFLTDRKFTEPIPIFAFLIEHPEGNFMFDLGETPRCVQPGYYDWWQVGHHCVSMNIKPNQGLGEQLKTIGIDPKNDIKAVIISHLHSDHAGGLPDVYGKPEIYTSEAHWNAFKSPFYATLEGANPKAWPEDFQPRFLKPDGPAIGPWTKSYPITSDGKIVAVDTPGHVPGHLSVIIFDEDITFLLVGDAAYSLDLLDKELIDGINTEPLVALESQRKIKEFCRGRDVVVLPSHEYDSVRRLEAKEVYQPK</sequence>
<dbReference type="AlphaFoldDB" id="A0A370TYA8"/>
<comment type="cofactor">
    <cofactor evidence="1">
        <name>Zn(2+)</name>
        <dbReference type="ChEBI" id="CHEBI:29105"/>
    </cofactor>
</comment>
<dbReference type="EMBL" id="NPIC01000001">
    <property type="protein sequence ID" value="RDL40511.1"/>
    <property type="molecule type" value="Genomic_DNA"/>
</dbReference>
<dbReference type="OrthoDB" id="3469105at2759"/>
<feature type="domain" description="Metallo-beta-lactamase" evidence="6">
    <location>
        <begin position="45"/>
        <end position="265"/>
    </location>
</feature>
<dbReference type="CDD" id="cd07729">
    <property type="entry name" value="AHL_lactonase_MBL-fold"/>
    <property type="match status" value="1"/>
</dbReference>
<dbReference type="GO" id="GO:0016787">
    <property type="term" value="F:hydrolase activity"/>
    <property type="evidence" value="ECO:0007669"/>
    <property type="project" value="UniProtKB-KW"/>
</dbReference>
<dbReference type="GO" id="GO:0046872">
    <property type="term" value="F:metal ion binding"/>
    <property type="evidence" value="ECO:0007669"/>
    <property type="project" value="UniProtKB-KW"/>
</dbReference>
<dbReference type="SUPFAM" id="SSF56281">
    <property type="entry name" value="Metallo-hydrolase/oxidoreductase"/>
    <property type="match status" value="1"/>
</dbReference>
<comment type="caution">
    <text evidence="7">The sequence shown here is derived from an EMBL/GenBank/DDBJ whole genome shotgun (WGS) entry which is preliminary data.</text>
</comment>
<keyword evidence="5" id="KW-0862">Zinc</keyword>
<dbReference type="SMART" id="SM00849">
    <property type="entry name" value="Lactamase_B"/>
    <property type="match status" value="1"/>
</dbReference>
<evidence type="ECO:0000259" key="6">
    <source>
        <dbReference type="SMART" id="SM00849"/>
    </source>
</evidence>
<organism evidence="7 8">
    <name type="scientific">Venustampulla echinocandica</name>
    <dbReference type="NCBI Taxonomy" id="2656787"/>
    <lineage>
        <taxon>Eukaryota</taxon>
        <taxon>Fungi</taxon>
        <taxon>Dikarya</taxon>
        <taxon>Ascomycota</taxon>
        <taxon>Pezizomycotina</taxon>
        <taxon>Leotiomycetes</taxon>
        <taxon>Helotiales</taxon>
        <taxon>Pleuroascaceae</taxon>
        <taxon>Venustampulla</taxon>
    </lineage>
</organism>
<dbReference type="PANTHER" id="PTHR42978:SF2">
    <property type="entry name" value="102 KBASES UNSTABLE REGION: FROM 1 TO 119443"/>
    <property type="match status" value="1"/>
</dbReference>
<name>A0A370TYA8_9HELO</name>
<reference evidence="7 8" key="1">
    <citation type="journal article" date="2018" name="IMA Fungus">
        <title>IMA Genome-F 9: Draft genome sequence of Annulohypoxylon stygium, Aspergillus mulundensis, Berkeleyomyces basicola (syn. Thielaviopsis basicola), Ceratocystis smalleyi, two Cercospora beticola strains, Coleophoma cylindrospora, Fusarium fracticaudum, Phialophora cf. hyalina, and Morchella septimelata.</title>
        <authorList>
            <person name="Wingfield B.D."/>
            <person name="Bills G.F."/>
            <person name="Dong Y."/>
            <person name="Huang W."/>
            <person name="Nel W.J."/>
            <person name="Swalarsk-Parry B.S."/>
            <person name="Vaghefi N."/>
            <person name="Wilken P.M."/>
            <person name="An Z."/>
            <person name="de Beer Z.W."/>
            <person name="De Vos L."/>
            <person name="Chen L."/>
            <person name="Duong T.A."/>
            <person name="Gao Y."/>
            <person name="Hammerbacher A."/>
            <person name="Kikkert J.R."/>
            <person name="Li Y."/>
            <person name="Li H."/>
            <person name="Li K."/>
            <person name="Li Q."/>
            <person name="Liu X."/>
            <person name="Ma X."/>
            <person name="Naidoo K."/>
            <person name="Pethybridge S.J."/>
            <person name="Sun J."/>
            <person name="Steenkamp E.T."/>
            <person name="van der Nest M.A."/>
            <person name="van Wyk S."/>
            <person name="Wingfield M.J."/>
            <person name="Xiong C."/>
            <person name="Yue Q."/>
            <person name="Zhang X."/>
        </authorList>
    </citation>
    <scope>NUCLEOTIDE SEQUENCE [LARGE SCALE GENOMIC DNA]</scope>
    <source>
        <strain evidence="7 8">BP 5553</strain>
    </source>
</reference>
<dbReference type="PANTHER" id="PTHR42978">
    <property type="entry name" value="QUORUM-QUENCHING LACTONASE YTNP-RELATED-RELATED"/>
    <property type="match status" value="1"/>
</dbReference>
<dbReference type="InterPro" id="IPR036866">
    <property type="entry name" value="RibonucZ/Hydroxyglut_hydro"/>
</dbReference>
<dbReference type="InterPro" id="IPR051013">
    <property type="entry name" value="MBL_superfamily_lactonases"/>
</dbReference>
<dbReference type="Proteomes" id="UP000254866">
    <property type="component" value="Unassembled WGS sequence"/>
</dbReference>
<keyword evidence="8" id="KW-1185">Reference proteome</keyword>
<keyword evidence="3" id="KW-0479">Metal-binding</keyword>